<reference evidence="3 4" key="1">
    <citation type="submission" date="2018-04" db="EMBL/GenBank/DDBJ databases">
        <title>Genomic Encyclopedia of Type Strains, Phase III (KMG-III): the genomes of soil and plant-associated and newly described type strains.</title>
        <authorList>
            <person name="Whitman W."/>
        </authorList>
    </citation>
    <scope>NUCLEOTIDE SEQUENCE [LARGE SCALE GENOMIC DNA]</scope>
    <source>
        <strain evidence="3 4">JA192</strain>
    </source>
</reference>
<protein>
    <submittedName>
        <fullName evidence="3">Uncharacterized protein YjbI with pentapeptide repeats</fullName>
    </submittedName>
</protein>
<evidence type="ECO:0000313" key="3">
    <source>
        <dbReference type="EMBL" id="PTM78553.1"/>
    </source>
</evidence>
<dbReference type="SUPFAM" id="SSF141571">
    <property type="entry name" value="Pentapeptide repeat-like"/>
    <property type="match status" value="1"/>
</dbReference>
<evidence type="ECO:0000256" key="2">
    <source>
        <dbReference type="SAM" id="Coils"/>
    </source>
</evidence>
<keyword evidence="1" id="KW-0677">Repeat</keyword>
<comment type="caution">
    <text evidence="3">The sequence shown here is derived from an EMBL/GenBank/DDBJ whole genome shotgun (WGS) entry which is preliminary data.</text>
</comment>
<proteinExistence type="predicted"/>
<organism evidence="3 4">
    <name type="scientific">Cereibacter johrii</name>
    <dbReference type="NCBI Taxonomy" id="445629"/>
    <lineage>
        <taxon>Bacteria</taxon>
        <taxon>Pseudomonadati</taxon>
        <taxon>Pseudomonadota</taxon>
        <taxon>Alphaproteobacteria</taxon>
        <taxon>Rhodobacterales</taxon>
        <taxon>Paracoccaceae</taxon>
        <taxon>Cereibacter</taxon>
    </lineage>
</organism>
<name>A0ABX5J8Q7_9RHOB</name>
<keyword evidence="4" id="KW-1185">Reference proteome</keyword>
<dbReference type="EMBL" id="PZZW01000004">
    <property type="protein sequence ID" value="PTM78553.1"/>
    <property type="molecule type" value="Genomic_DNA"/>
</dbReference>
<sequence>MLAHVESCRLMVPHQSQLHALARHRSGYSSGRQEPAKLERDASGACHAKDLLGVVFNAARGGTRLADCDLSPRREQMAAMCRKRPWHMGRQGLCDLMHPVRCGLSIGAPRRSGWNKRFSYLIPSQNFVFTIRLTLNVVGRVKFMADSEDLELLRSGALDLSRCDFREADLRGMDLRGRNFSYCLLEKAKCEGANFEGSDFRGAQVNFMIANNATFDSCNLSHLHFGYTDLSSASLKGATANGAVFQNVKLKGANLEGASLAGGSINADTDLEDVRSDERSNFDGLKVLRATSRNTLFQDYDFNNGILQRRTAAIATMSADKPTVDKPLEELVNTGQRQVRVAKVQIQQLIQNSAVTRLTAQQFAGQIEEALRGIPANQGNRLIEPLQTMLEFAEVLRNIAPDTAPPATRLDSEDLKARIIELETLVERLTEQLSDATKAQKVAEELVQSDGFIANFRRSAGKAAGIASVTALASVVTVGVPAAAVYFLGAEHPLVATFINSIGRMPK</sequence>
<keyword evidence="2" id="KW-0175">Coiled coil</keyword>
<evidence type="ECO:0000256" key="1">
    <source>
        <dbReference type="ARBA" id="ARBA00022737"/>
    </source>
</evidence>
<dbReference type="PANTHER" id="PTHR47485">
    <property type="entry name" value="THYLAKOID LUMENAL 17.4 KDA PROTEIN, CHLOROPLASTIC"/>
    <property type="match status" value="1"/>
</dbReference>
<dbReference type="Pfam" id="PF00805">
    <property type="entry name" value="Pentapeptide"/>
    <property type="match status" value="3"/>
</dbReference>
<gene>
    <name evidence="3" type="ORF">C8J29_104514</name>
</gene>
<dbReference type="InterPro" id="IPR001646">
    <property type="entry name" value="5peptide_repeat"/>
</dbReference>
<dbReference type="Proteomes" id="UP000240800">
    <property type="component" value="Unassembled WGS sequence"/>
</dbReference>
<feature type="coiled-coil region" evidence="2">
    <location>
        <begin position="412"/>
        <end position="446"/>
    </location>
</feature>
<dbReference type="PANTHER" id="PTHR47485:SF1">
    <property type="entry name" value="THYLAKOID LUMENAL 17.4 KDA PROTEIN, CHLOROPLASTIC"/>
    <property type="match status" value="1"/>
</dbReference>
<evidence type="ECO:0000313" key="4">
    <source>
        <dbReference type="Proteomes" id="UP000240800"/>
    </source>
</evidence>
<dbReference type="Gene3D" id="2.160.20.80">
    <property type="entry name" value="E3 ubiquitin-protein ligase SopA"/>
    <property type="match status" value="1"/>
</dbReference>
<accession>A0ABX5J8Q7</accession>